<reference evidence="3 4" key="1">
    <citation type="submission" date="2017-09" db="EMBL/GenBank/DDBJ databases">
        <authorList>
            <person name="Lee N."/>
            <person name="Cho B.-K."/>
        </authorList>
    </citation>
    <scope>NUCLEOTIDE SEQUENCE [LARGE SCALE GENOMIC DNA]</scope>
    <source>
        <strain evidence="3 4">ATCC 13740</strain>
    </source>
</reference>
<feature type="domain" description="TniQ" evidence="2">
    <location>
        <begin position="33"/>
        <end position="177"/>
    </location>
</feature>
<gene>
    <name evidence="3" type="ORF">CP976_35570</name>
</gene>
<dbReference type="EMBL" id="CP023694">
    <property type="protein sequence ID" value="QEV28922.1"/>
    <property type="molecule type" value="Genomic_DNA"/>
</dbReference>
<evidence type="ECO:0000313" key="3">
    <source>
        <dbReference type="EMBL" id="QEV28922.1"/>
    </source>
</evidence>
<dbReference type="AlphaFoldDB" id="A0A5J6IBB4"/>
<accession>A0A5J6IBB4</accession>
<evidence type="ECO:0000256" key="1">
    <source>
        <dbReference type="SAM" id="MobiDB-lite"/>
    </source>
</evidence>
<proteinExistence type="predicted"/>
<dbReference type="RefSeq" id="WP_150484009.1">
    <property type="nucleotide sequence ID" value="NZ_BMTB01000034.1"/>
</dbReference>
<organism evidence="3 4">
    <name type="scientific">Streptomyces coeruleorubidus</name>
    <dbReference type="NCBI Taxonomy" id="116188"/>
    <lineage>
        <taxon>Bacteria</taxon>
        <taxon>Bacillati</taxon>
        <taxon>Actinomycetota</taxon>
        <taxon>Actinomycetes</taxon>
        <taxon>Kitasatosporales</taxon>
        <taxon>Streptomycetaceae</taxon>
        <taxon>Streptomyces</taxon>
    </lineage>
</organism>
<name>A0A5J6IBB4_STRC4</name>
<dbReference type="Proteomes" id="UP000326598">
    <property type="component" value="Chromosome"/>
</dbReference>
<protein>
    <recommendedName>
        <fullName evidence="2">TniQ domain-containing protein</fullName>
    </recommendedName>
</protein>
<evidence type="ECO:0000259" key="2">
    <source>
        <dbReference type="Pfam" id="PF06527"/>
    </source>
</evidence>
<feature type="region of interest" description="Disordered" evidence="1">
    <location>
        <begin position="610"/>
        <end position="629"/>
    </location>
</feature>
<dbReference type="KEGG" id="scoe:CP976_35570"/>
<dbReference type="InterPro" id="IPR009492">
    <property type="entry name" value="TniQ"/>
</dbReference>
<feature type="region of interest" description="Disordered" evidence="1">
    <location>
        <begin position="192"/>
        <end position="226"/>
    </location>
</feature>
<sequence>MSNEHLAEPTAARRRGVVHPQLSAHATRLRRLPVVPAPVEGEAFHSWVERTAIKLDVPLGIAARALGLEFSSAGKMRRPLFFGVTLTPASLAGLQLTTGLTTKTLRQMQLARYDGTALNFSRLDLNDVTTLPRLTRHQWFLAYDSRACPHCLSRNAVWPVWWRLGIAAVCPVHRRLLVDKCPACGVRLRRGGGNKKPSGLPTGTHYARDPQECGNRSPNPVAASQPEVCRQRITEIPTLSVPHALVDLQVRALAIADGGTARLAGEPVSGAEWFDALRYLTAAARLVVHDDELAELPGFAADALAAVRTQRALSPRAVPGGAGVMPGTASEAAAALAITEPILNASDWGAGARHLAPWARRLAAERQTRHSGRNPLRGIQHPAGLHRMMTAIVPHHYRIAGAVTTGSSVALEFRHIPNLIDADDYRNVMAIHLPGTTPVVGRNFCSLALARLAGAETWAQAEDSLDTPRRRKGNWGKTTQRIPDSQAFWNGIRTLADLLQKRGSIDYAARRRALSELLEVPYDSLFSIFRPVRMGVTRQRQRHAAAWIWQALTGSPAHDSPVYAGGWEGLSAASVTEARRKFHERVPESAARALTLWGLEWLYEQGTGPQPDSGAAGAVGGPARSWSAH</sequence>
<evidence type="ECO:0000313" key="4">
    <source>
        <dbReference type="Proteomes" id="UP000326598"/>
    </source>
</evidence>
<dbReference type="Pfam" id="PF06527">
    <property type="entry name" value="TniQ"/>
    <property type="match status" value="1"/>
</dbReference>
<dbReference type="GeneID" id="91421363"/>